<proteinExistence type="predicted"/>
<accession>A0A7R8V4H0</accession>
<keyword evidence="2" id="KW-1185">Reference proteome</keyword>
<name>A0A7R8V4H0_HERIL</name>
<gene>
    <name evidence="1" type="ORF">HERILL_LOCUS14845</name>
</gene>
<evidence type="ECO:0000313" key="2">
    <source>
        <dbReference type="Proteomes" id="UP000594454"/>
    </source>
</evidence>
<dbReference type="EMBL" id="LR899014">
    <property type="protein sequence ID" value="CAD7092488.1"/>
    <property type="molecule type" value="Genomic_DNA"/>
</dbReference>
<dbReference type="OrthoDB" id="337581at2759"/>
<evidence type="ECO:0000313" key="1">
    <source>
        <dbReference type="EMBL" id="CAD7092488.1"/>
    </source>
</evidence>
<organism evidence="1 2">
    <name type="scientific">Hermetia illucens</name>
    <name type="common">Black soldier fly</name>
    <dbReference type="NCBI Taxonomy" id="343691"/>
    <lineage>
        <taxon>Eukaryota</taxon>
        <taxon>Metazoa</taxon>
        <taxon>Ecdysozoa</taxon>
        <taxon>Arthropoda</taxon>
        <taxon>Hexapoda</taxon>
        <taxon>Insecta</taxon>
        <taxon>Pterygota</taxon>
        <taxon>Neoptera</taxon>
        <taxon>Endopterygota</taxon>
        <taxon>Diptera</taxon>
        <taxon>Brachycera</taxon>
        <taxon>Stratiomyomorpha</taxon>
        <taxon>Stratiomyidae</taxon>
        <taxon>Hermetiinae</taxon>
        <taxon>Hermetia</taxon>
    </lineage>
</organism>
<dbReference type="InParanoid" id="A0A7R8V4H0"/>
<dbReference type="AlphaFoldDB" id="A0A7R8V4H0"/>
<protein>
    <submittedName>
        <fullName evidence="1">Uncharacterized protein</fullName>
    </submittedName>
</protein>
<dbReference type="Proteomes" id="UP000594454">
    <property type="component" value="Chromosome 6"/>
</dbReference>
<sequence>MVRLGFRLPAKLVCLRRNFGGDLMKPSSILPELVETVLTKLENKYRNCGQSFFSDADLLELNSLFGPVFERALETLDSVKIIVYKSPNRLCELIEIQGHSNHVYKLAPANTF</sequence>
<reference evidence="1 2" key="1">
    <citation type="submission" date="2020-11" db="EMBL/GenBank/DDBJ databases">
        <authorList>
            <person name="Wallbank WR R."/>
            <person name="Pardo Diaz C."/>
            <person name="Kozak K."/>
            <person name="Martin S."/>
            <person name="Jiggins C."/>
            <person name="Moest M."/>
            <person name="Warren A I."/>
            <person name="Generalovic N T."/>
            <person name="Byers J.R.P. K."/>
            <person name="Montejo-Kovacevich G."/>
            <person name="Yen C E."/>
        </authorList>
    </citation>
    <scope>NUCLEOTIDE SEQUENCE [LARGE SCALE GENOMIC DNA]</scope>
</reference>